<dbReference type="EMBL" id="MQUA01000013">
    <property type="protein sequence ID" value="PQB07077.1"/>
    <property type="molecule type" value="Genomic_DNA"/>
</dbReference>
<proteinExistence type="predicted"/>
<evidence type="ECO:0000259" key="2">
    <source>
        <dbReference type="Pfam" id="PF13239"/>
    </source>
</evidence>
<accession>A0A2S7KWR6</accession>
<evidence type="ECO:0000256" key="1">
    <source>
        <dbReference type="SAM" id="Phobius"/>
    </source>
</evidence>
<organism evidence="3 4">
    <name type="scientific">Polaribacter filamentus</name>
    <dbReference type="NCBI Taxonomy" id="53483"/>
    <lineage>
        <taxon>Bacteria</taxon>
        <taxon>Pseudomonadati</taxon>
        <taxon>Bacteroidota</taxon>
        <taxon>Flavobacteriia</taxon>
        <taxon>Flavobacteriales</taxon>
        <taxon>Flavobacteriaceae</taxon>
    </lineage>
</organism>
<keyword evidence="1" id="KW-0472">Membrane</keyword>
<keyword evidence="1" id="KW-0812">Transmembrane</keyword>
<dbReference type="InterPro" id="IPR025698">
    <property type="entry name" value="2TM_dom"/>
</dbReference>
<dbReference type="Proteomes" id="UP000239522">
    <property type="component" value="Unassembled WGS sequence"/>
</dbReference>
<protein>
    <recommendedName>
        <fullName evidence="2">2TM domain-containing protein</fullName>
    </recommendedName>
</protein>
<dbReference type="Pfam" id="PF13239">
    <property type="entry name" value="2TM"/>
    <property type="match status" value="1"/>
</dbReference>
<feature type="domain" description="2TM" evidence="2">
    <location>
        <begin position="14"/>
        <end position="102"/>
    </location>
</feature>
<dbReference type="RefSeq" id="WP_104809312.1">
    <property type="nucleotide sequence ID" value="NZ_MQUA01000013.1"/>
</dbReference>
<feature type="transmembrane region" description="Helical" evidence="1">
    <location>
        <begin position="24"/>
        <end position="44"/>
    </location>
</feature>
<feature type="transmembrane region" description="Helical" evidence="1">
    <location>
        <begin position="64"/>
        <end position="88"/>
    </location>
</feature>
<comment type="caution">
    <text evidence="3">The sequence shown here is derived from an EMBL/GenBank/DDBJ whole genome shotgun (WGS) entry which is preliminary data.</text>
</comment>
<name>A0A2S7KWR6_9FLAO</name>
<gene>
    <name evidence="3" type="ORF">BST83_07890</name>
</gene>
<dbReference type="AlphaFoldDB" id="A0A2S7KWR6"/>
<evidence type="ECO:0000313" key="3">
    <source>
        <dbReference type="EMBL" id="PQB07077.1"/>
    </source>
</evidence>
<keyword evidence="4" id="KW-1185">Reference proteome</keyword>
<sequence length="105" mass="12565">MKPDNYLQEQKYIRAKKRVEELKGYYWHLAVYIVINLFLSGAQVVDGISEDKSFIEIFSDLGIYGVWIMWGIGLVFHTLKVFGFPFFMGKNWEERKIKEYMNNKR</sequence>
<evidence type="ECO:0000313" key="4">
    <source>
        <dbReference type="Proteomes" id="UP000239522"/>
    </source>
</evidence>
<keyword evidence="1" id="KW-1133">Transmembrane helix</keyword>
<reference evidence="3 4" key="1">
    <citation type="submission" date="2016-11" db="EMBL/GenBank/DDBJ databases">
        <title>Trade-off between light-utilization and light-protection in marine flavobacteria.</title>
        <authorList>
            <person name="Kumagai Y."/>
        </authorList>
    </citation>
    <scope>NUCLEOTIDE SEQUENCE [LARGE SCALE GENOMIC DNA]</scope>
    <source>
        <strain evidence="3 4">ATCC 700397</strain>
    </source>
</reference>
<dbReference type="OrthoDB" id="8965954at2"/>